<evidence type="ECO:0008006" key="4">
    <source>
        <dbReference type="Google" id="ProtNLM"/>
    </source>
</evidence>
<gene>
    <name evidence="2" type="ORF">ACFH04_08510</name>
</gene>
<dbReference type="Proteomes" id="UP001589887">
    <property type="component" value="Unassembled WGS sequence"/>
</dbReference>
<feature type="compositionally biased region" description="Basic and acidic residues" evidence="1">
    <location>
        <begin position="39"/>
        <end position="51"/>
    </location>
</feature>
<keyword evidence="3" id="KW-1185">Reference proteome</keyword>
<dbReference type="EMBL" id="JBHMQV010000009">
    <property type="protein sequence ID" value="MFC0843757.1"/>
    <property type="molecule type" value="Genomic_DNA"/>
</dbReference>
<evidence type="ECO:0000256" key="1">
    <source>
        <dbReference type="SAM" id="MobiDB-lite"/>
    </source>
</evidence>
<sequence>MHANRALGLTREGESLTYAVLRDSIRSHRARTGHLQTARTDRSDRHGEAGA</sequence>
<evidence type="ECO:0000313" key="3">
    <source>
        <dbReference type="Proteomes" id="UP001589887"/>
    </source>
</evidence>
<comment type="caution">
    <text evidence="2">The sequence shown here is derived from an EMBL/GenBank/DDBJ whole genome shotgun (WGS) entry which is preliminary data.</text>
</comment>
<feature type="region of interest" description="Disordered" evidence="1">
    <location>
        <begin position="29"/>
        <end position="51"/>
    </location>
</feature>
<evidence type="ECO:0000313" key="2">
    <source>
        <dbReference type="EMBL" id="MFC0843757.1"/>
    </source>
</evidence>
<organism evidence="2 3">
    <name type="scientific">Streptomyces noboritoensis</name>
    <dbReference type="NCBI Taxonomy" id="67337"/>
    <lineage>
        <taxon>Bacteria</taxon>
        <taxon>Bacillati</taxon>
        <taxon>Actinomycetota</taxon>
        <taxon>Actinomycetes</taxon>
        <taxon>Kitasatosporales</taxon>
        <taxon>Streptomycetaceae</taxon>
        <taxon>Streptomyces</taxon>
    </lineage>
</organism>
<protein>
    <recommendedName>
        <fullName evidence="4">AMP-dependent synthetase/ligase domain-containing protein</fullName>
    </recommendedName>
</protein>
<name>A0ABV6TDA2_9ACTN</name>
<reference evidence="2 3" key="1">
    <citation type="submission" date="2024-09" db="EMBL/GenBank/DDBJ databases">
        <authorList>
            <person name="Sun Q."/>
            <person name="Mori K."/>
        </authorList>
    </citation>
    <scope>NUCLEOTIDE SEQUENCE [LARGE SCALE GENOMIC DNA]</scope>
    <source>
        <strain evidence="2 3">JCM 4557</strain>
    </source>
</reference>
<dbReference type="RefSeq" id="WP_394317468.1">
    <property type="nucleotide sequence ID" value="NZ_JBHMQV010000009.1"/>
</dbReference>
<proteinExistence type="predicted"/>
<accession>A0ABV6TDA2</accession>